<dbReference type="Pfam" id="PF02685">
    <property type="entry name" value="Glucokinase"/>
    <property type="match status" value="1"/>
</dbReference>
<dbReference type="PANTHER" id="PTHR47690:SF1">
    <property type="entry name" value="GLUCOKINASE"/>
    <property type="match status" value="1"/>
</dbReference>
<protein>
    <submittedName>
        <fullName evidence="4">Glucokinase</fullName>
    </submittedName>
</protein>
<comment type="caution">
    <text evidence="4">The sequence shown here is derived from an EMBL/GenBank/DDBJ whole genome shotgun (WGS) entry which is preliminary data.</text>
</comment>
<evidence type="ECO:0000313" key="5">
    <source>
        <dbReference type="Proteomes" id="UP000628017"/>
    </source>
</evidence>
<sequence length="314" mass="32615">MSSACYLLADIGGTNARFAYGSDAGLLAGTQRSYPNRDFGQFDDVLAAFLRDCPPPKNITGGCIAVAGPVAGTVAELTNRNWVIDATSTASAAGAPKMRLINDLSALARSTASLKPDQVTQIRQGDTKGSNGQTVVLGLGTGVNCATRITMAGRDGVVAAEIGHSALPRDMAELLAHRLGTAPEPLTTVEDILSGRGFEHLYQQLSGKSCTGVDIASRAASGDDPQAEHARDLYRKLVALYLPALALHFMPKDGIFLAGSVARSLLGTSCVNDLTAPLDRAGPMEQVLRDIPLGLIVDDAAALSGCLETAKNPA</sequence>
<reference evidence="4" key="1">
    <citation type="journal article" date="2014" name="Int. J. Syst. Evol. Microbiol.">
        <title>Complete genome sequence of Corynebacterium casei LMG S-19264T (=DSM 44701T), isolated from a smear-ripened cheese.</title>
        <authorList>
            <consortium name="US DOE Joint Genome Institute (JGI-PGF)"/>
            <person name="Walter F."/>
            <person name="Albersmeier A."/>
            <person name="Kalinowski J."/>
            <person name="Ruckert C."/>
        </authorList>
    </citation>
    <scope>NUCLEOTIDE SEQUENCE</scope>
    <source>
        <strain evidence="4">CGMCC 1.15880</strain>
    </source>
</reference>
<dbReference type="InterPro" id="IPR050201">
    <property type="entry name" value="Bacterial_glucokinase"/>
</dbReference>
<reference evidence="4" key="2">
    <citation type="submission" date="2020-09" db="EMBL/GenBank/DDBJ databases">
        <authorList>
            <person name="Sun Q."/>
            <person name="Zhou Y."/>
        </authorList>
    </citation>
    <scope>NUCLEOTIDE SEQUENCE</scope>
    <source>
        <strain evidence="4">CGMCC 1.15880</strain>
    </source>
</reference>
<dbReference type="InterPro" id="IPR043129">
    <property type="entry name" value="ATPase_NBD"/>
</dbReference>
<keyword evidence="5" id="KW-1185">Reference proteome</keyword>
<dbReference type="GO" id="GO:0005829">
    <property type="term" value="C:cytosol"/>
    <property type="evidence" value="ECO:0007669"/>
    <property type="project" value="TreeGrafter"/>
</dbReference>
<organism evidence="4 5">
    <name type="scientific">Neptunicoccus cionae</name>
    <dbReference type="NCBI Taxonomy" id="2035344"/>
    <lineage>
        <taxon>Bacteria</taxon>
        <taxon>Pseudomonadati</taxon>
        <taxon>Pseudomonadota</taxon>
        <taxon>Alphaproteobacteria</taxon>
        <taxon>Rhodobacterales</taxon>
        <taxon>Paracoccaceae</taxon>
        <taxon>Neptunicoccus</taxon>
    </lineage>
</organism>
<gene>
    <name evidence="4" type="primary">glk</name>
    <name evidence="4" type="ORF">GCM10011498_31170</name>
</gene>
<dbReference type="RefSeq" id="WP_188677456.1">
    <property type="nucleotide sequence ID" value="NZ_BMKA01000005.1"/>
</dbReference>
<dbReference type="GO" id="GO:0005524">
    <property type="term" value="F:ATP binding"/>
    <property type="evidence" value="ECO:0007669"/>
    <property type="project" value="InterPro"/>
</dbReference>
<dbReference type="Gene3D" id="3.40.367.20">
    <property type="match status" value="1"/>
</dbReference>
<dbReference type="Proteomes" id="UP000628017">
    <property type="component" value="Unassembled WGS sequence"/>
</dbReference>
<evidence type="ECO:0000256" key="2">
    <source>
        <dbReference type="ARBA" id="ARBA00022777"/>
    </source>
</evidence>
<dbReference type="SUPFAM" id="SSF53067">
    <property type="entry name" value="Actin-like ATPase domain"/>
    <property type="match status" value="1"/>
</dbReference>
<evidence type="ECO:0000256" key="1">
    <source>
        <dbReference type="ARBA" id="ARBA00022679"/>
    </source>
</evidence>
<dbReference type="AlphaFoldDB" id="A0A916R0D6"/>
<dbReference type="Gene3D" id="3.30.420.40">
    <property type="match status" value="1"/>
</dbReference>
<comment type="similarity">
    <text evidence="3">Belongs to the bacterial glucokinase family.</text>
</comment>
<accession>A0A916R0D6</accession>
<dbReference type="EMBL" id="BMKA01000005">
    <property type="protein sequence ID" value="GGA27887.1"/>
    <property type="molecule type" value="Genomic_DNA"/>
</dbReference>
<dbReference type="PANTHER" id="PTHR47690">
    <property type="entry name" value="GLUCOKINASE"/>
    <property type="match status" value="1"/>
</dbReference>
<proteinExistence type="inferred from homology"/>
<dbReference type="InterPro" id="IPR003836">
    <property type="entry name" value="Glucokinase"/>
</dbReference>
<keyword evidence="1" id="KW-0808">Transferase</keyword>
<name>A0A916R0D6_9RHOB</name>
<dbReference type="GO" id="GO:0005536">
    <property type="term" value="F:D-glucose binding"/>
    <property type="evidence" value="ECO:0007669"/>
    <property type="project" value="InterPro"/>
</dbReference>
<dbReference type="GO" id="GO:0004340">
    <property type="term" value="F:glucokinase activity"/>
    <property type="evidence" value="ECO:0007669"/>
    <property type="project" value="InterPro"/>
</dbReference>
<evidence type="ECO:0000313" key="4">
    <source>
        <dbReference type="EMBL" id="GGA27887.1"/>
    </source>
</evidence>
<dbReference type="CDD" id="cd24008">
    <property type="entry name" value="ASKHA_NBD_GLK"/>
    <property type="match status" value="1"/>
</dbReference>
<evidence type="ECO:0000256" key="3">
    <source>
        <dbReference type="RuleBase" id="RU004046"/>
    </source>
</evidence>
<keyword evidence="2" id="KW-0418">Kinase</keyword>
<dbReference type="GO" id="GO:0006096">
    <property type="term" value="P:glycolytic process"/>
    <property type="evidence" value="ECO:0007669"/>
    <property type="project" value="InterPro"/>
</dbReference>